<dbReference type="AlphaFoldDB" id="A0A8J6B110"/>
<protein>
    <submittedName>
        <fullName evidence="1">Uncharacterized protein</fullName>
    </submittedName>
</protein>
<sequence length="89" mass="9786">MVQPAYLRKALQAEYGPLLRSLFREKGPASSGPSLRVNLVYSMSAVRMTPGKGSEFLTENSFFPSHPDGTYFPPKNSHGCTYICVGTNQ</sequence>
<evidence type="ECO:0000313" key="2">
    <source>
        <dbReference type="Proteomes" id="UP000770717"/>
    </source>
</evidence>
<reference evidence="1" key="1">
    <citation type="thesis" date="2020" institute="ProQuest LLC" country="789 East Eisenhower Parkway, Ann Arbor, MI, USA">
        <title>Comparative Genomics and Chromosome Evolution.</title>
        <authorList>
            <person name="Mudd A.B."/>
        </authorList>
    </citation>
    <scope>NUCLEOTIDE SEQUENCE</scope>
    <source>
        <strain evidence="1">HN-11 Male</strain>
        <tissue evidence="1">Kidney and liver</tissue>
    </source>
</reference>
<gene>
    <name evidence="1" type="ORF">GDO78_015062</name>
</gene>
<comment type="caution">
    <text evidence="1">The sequence shown here is derived from an EMBL/GenBank/DDBJ whole genome shotgun (WGS) entry which is preliminary data.</text>
</comment>
<dbReference type="EMBL" id="WNTK01014203">
    <property type="protein sequence ID" value="KAG9462032.1"/>
    <property type="molecule type" value="Genomic_DNA"/>
</dbReference>
<proteinExistence type="predicted"/>
<keyword evidence="2" id="KW-1185">Reference proteome</keyword>
<organism evidence="1 2">
    <name type="scientific">Eleutherodactylus coqui</name>
    <name type="common">Puerto Rican coqui</name>
    <dbReference type="NCBI Taxonomy" id="57060"/>
    <lineage>
        <taxon>Eukaryota</taxon>
        <taxon>Metazoa</taxon>
        <taxon>Chordata</taxon>
        <taxon>Craniata</taxon>
        <taxon>Vertebrata</taxon>
        <taxon>Euteleostomi</taxon>
        <taxon>Amphibia</taxon>
        <taxon>Batrachia</taxon>
        <taxon>Anura</taxon>
        <taxon>Neobatrachia</taxon>
        <taxon>Hyloidea</taxon>
        <taxon>Eleutherodactylidae</taxon>
        <taxon>Eleutherodactylinae</taxon>
        <taxon>Eleutherodactylus</taxon>
        <taxon>Eleutherodactylus</taxon>
    </lineage>
</organism>
<evidence type="ECO:0000313" key="1">
    <source>
        <dbReference type="EMBL" id="KAG9462032.1"/>
    </source>
</evidence>
<name>A0A8J6B110_ELECQ</name>
<accession>A0A8J6B110</accession>
<dbReference type="Proteomes" id="UP000770717">
    <property type="component" value="Unassembled WGS sequence"/>
</dbReference>